<dbReference type="PANTHER" id="PTHR11730">
    <property type="entry name" value="AMMONIUM TRANSPORTER"/>
    <property type="match status" value="1"/>
</dbReference>
<feature type="transmembrane region" description="Helical" evidence="9">
    <location>
        <begin position="40"/>
        <end position="60"/>
    </location>
</feature>
<evidence type="ECO:0000256" key="9">
    <source>
        <dbReference type="RuleBase" id="RU362002"/>
    </source>
</evidence>
<feature type="compositionally biased region" description="Basic and acidic residues" evidence="10">
    <location>
        <begin position="444"/>
        <end position="455"/>
    </location>
</feature>
<feature type="transmembrane region" description="Helical" evidence="9">
    <location>
        <begin position="154"/>
        <end position="172"/>
    </location>
</feature>
<feature type="transmembrane region" description="Helical" evidence="9">
    <location>
        <begin position="268"/>
        <end position="290"/>
    </location>
</feature>
<dbReference type="InterPro" id="IPR002229">
    <property type="entry name" value="RhesusRHD"/>
</dbReference>
<sequence length="614" mass="66330">MANSVTNSSLFDGTSVPFTSIELPTTIPRGRDTMDGPGDAVWILTSAFIIFTMISGFGLVESGMVSRKNEANIMVKNAVDVIFGGLGFWMFGFAFTFGKDEGANAFSGYGSFFTDAEETRMGDVFALYCFQASFATTATTIVSGAVAERMNLKAYIIFAFTNTLTYCFPAHWVWGDTGWLRRMGVVDMGGASPVHLVGGVAGLVATIMLKPRAGKFKSCSGVNAPLTHKMGSPTNVLLGMFMLWWGWLGFNCGSTFGVSGGRWKLASRSAVCTINASCGGGVFATFYSYFKCNRLDIPFFMVGVLGSLVSITAICGVVRPGESLAIGFIGSAISILGWQLLNKLKIDDPVGAVPTHAGGSIWGMLAVGLFVEKDTLENTFSSTYGAFKGGHVKILGVQLLACVSITVWTIITVFMQLYIIEKTVGLRFPLEEEILGADACEHGIDQSHTRPENRIRPVTGSQNRVFPIGNGGHFEETDLNPKNNASAHNSGREPANDDTELQDCEESDTESISELSPARSLEHNKTTHRKQHSSSHESENTSDSNSAGNVFRKRRDKALLSARKASFFEINEGGELPNECSQPKAKVPVVITLTPADDSRELKLSLNDIRKLTK</sequence>
<comment type="similarity">
    <text evidence="2 9">Belongs to the ammonia transporter channel (TC 1.A.11.2) family.</text>
</comment>
<reference evidence="13" key="1">
    <citation type="journal article" date="2017" name="bioRxiv">
        <title>Comparative analysis of the genomes of Stylophora pistillata and Acropora digitifera provides evidence for extensive differences between species of corals.</title>
        <authorList>
            <person name="Voolstra C.R."/>
            <person name="Li Y."/>
            <person name="Liew Y.J."/>
            <person name="Baumgarten S."/>
            <person name="Zoccola D."/>
            <person name="Flot J.-F."/>
            <person name="Tambutte S."/>
            <person name="Allemand D."/>
            <person name="Aranda M."/>
        </authorList>
    </citation>
    <scope>NUCLEOTIDE SEQUENCE [LARGE SCALE GENOMIC DNA]</scope>
</reference>
<evidence type="ECO:0000256" key="10">
    <source>
        <dbReference type="SAM" id="MobiDB-lite"/>
    </source>
</evidence>
<dbReference type="InterPro" id="IPR029020">
    <property type="entry name" value="Ammonium/urea_transptr"/>
</dbReference>
<dbReference type="Gene3D" id="1.10.3430.10">
    <property type="entry name" value="Ammonium transporter AmtB like domains"/>
    <property type="match status" value="1"/>
</dbReference>
<evidence type="ECO:0000256" key="6">
    <source>
        <dbReference type="ARBA" id="ARBA00022989"/>
    </source>
</evidence>
<feature type="transmembrane region" description="Helical" evidence="9">
    <location>
        <begin position="125"/>
        <end position="147"/>
    </location>
</feature>
<evidence type="ECO:0000259" key="11">
    <source>
        <dbReference type="Pfam" id="PF00909"/>
    </source>
</evidence>
<accession>A0A2B4RLI7</accession>
<dbReference type="NCBIfam" id="TIGR00836">
    <property type="entry name" value="amt"/>
    <property type="match status" value="1"/>
</dbReference>
<feature type="transmembrane region" description="Helical" evidence="9">
    <location>
        <begin position="81"/>
        <end position="98"/>
    </location>
</feature>
<evidence type="ECO:0000256" key="3">
    <source>
        <dbReference type="ARBA" id="ARBA00011036"/>
    </source>
</evidence>
<keyword evidence="5 9" id="KW-0812">Transmembrane</keyword>
<keyword evidence="13" id="KW-1185">Reference proteome</keyword>
<dbReference type="GO" id="GO:0008519">
    <property type="term" value="F:ammonium channel activity"/>
    <property type="evidence" value="ECO:0007669"/>
    <property type="project" value="InterPro"/>
</dbReference>
<keyword evidence="6 9" id="KW-1133">Transmembrane helix</keyword>
<feature type="transmembrane region" description="Helical" evidence="9">
    <location>
        <begin position="353"/>
        <end position="371"/>
    </location>
</feature>
<evidence type="ECO:0000256" key="8">
    <source>
        <dbReference type="ARBA" id="ARBA00023177"/>
    </source>
</evidence>
<dbReference type="EMBL" id="LSMT01000368">
    <property type="protein sequence ID" value="PFX19284.1"/>
    <property type="molecule type" value="Genomic_DNA"/>
</dbReference>
<comment type="subcellular location">
    <subcellularLocation>
        <location evidence="9">Cell membrane</location>
        <topology evidence="9">Multi-pass membrane protein</topology>
    </subcellularLocation>
    <subcellularLocation>
        <location evidence="1">Membrane</location>
        <topology evidence="1">Multi-pass membrane protein</topology>
    </subcellularLocation>
</comment>
<protein>
    <recommendedName>
        <fullName evidence="9">Ammonium transporter</fullName>
    </recommendedName>
</protein>
<dbReference type="STRING" id="50429.A0A2B4RLI7"/>
<dbReference type="GO" id="GO:0097272">
    <property type="term" value="P:ammonium homeostasis"/>
    <property type="evidence" value="ECO:0007669"/>
    <property type="project" value="TreeGrafter"/>
</dbReference>
<name>A0A2B4RLI7_STYPI</name>
<feature type="domain" description="Ammonium transporter AmtB-like" evidence="11">
    <location>
        <begin position="41"/>
        <end position="443"/>
    </location>
</feature>
<comment type="similarity">
    <text evidence="3">Belongs to the ammonium transporter (TC 2.A.49) family. Rh subfamily.</text>
</comment>
<feature type="transmembrane region" description="Helical" evidence="9">
    <location>
        <begin position="192"/>
        <end position="209"/>
    </location>
</feature>
<dbReference type="InterPro" id="IPR024041">
    <property type="entry name" value="NH4_transpt_AmtB-like_dom"/>
</dbReference>
<dbReference type="SUPFAM" id="SSF111352">
    <property type="entry name" value="Ammonium transporter"/>
    <property type="match status" value="1"/>
</dbReference>
<gene>
    <name evidence="12" type="primary">amt-3</name>
    <name evidence="12" type="ORF">AWC38_SpisGene16308</name>
</gene>
<organism evidence="12 13">
    <name type="scientific">Stylophora pistillata</name>
    <name type="common">Smooth cauliflower coral</name>
    <dbReference type="NCBI Taxonomy" id="50429"/>
    <lineage>
        <taxon>Eukaryota</taxon>
        <taxon>Metazoa</taxon>
        <taxon>Cnidaria</taxon>
        <taxon>Anthozoa</taxon>
        <taxon>Hexacorallia</taxon>
        <taxon>Scleractinia</taxon>
        <taxon>Astrocoeniina</taxon>
        <taxon>Pocilloporidae</taxon>
        <taxon>Stylophora</taxon>
    </lineage>
</organism>
<dbReference type="PRINTS" id="PR00342">
    <property type="entry name" value="RHESUSRHD"/>
</dbReference>
<dbReference type="OrthoDB" id="534912at2759"/>
<keyword evidence="8 9" id="KW-0924">Ammonia transport</keyword>
<evidence type="ECO:0000256" key="7">
    <source>
        <dbReference type="ARBA" id="ARBA00023136"/>
    </source>
</evidence>
<dbReference type="PANTHER" id="PTHR11730:SF58">
    <property type="entry name" value="AMMONIUM TRANSPORTER"/>
    <property type="match status" value="1"/>
</dbReference>
<proteinExistence type="inferred from homology"/>
<evidence type="ECO:0000256" key="1">
    <source>
        <dbReference type="ARBA" id="ARBA00004141"/>
    </source>
</evidence>
<evidence type="ECO:0000313" key="13">
    <source>
        <dbReference type="Proteomes" id="UP000225706"/>
    </source>
</evidence>
<keyword evidence="7 9" id="KW-0472">Membrane</keyword>
<comment type="caution">
    <text evidence="12">The sequence shown here is derived from an EMBL/GenBank/DDBJ whole genome shotgun (WGS) entry which is preliminary data.</text>
</comment>
<dbReference type="AlphaFoldDB" id="A0A2B4RLI7"/>
<evidence type="ECO:0000256" key="5">
    <source>
        <dbReference type="ARBA" id="ARBA00022692"/>
    </source>
</evidence>
<feature type="transmembrane region" description="Helical" evidence="9">
    <location>
        <begin position="391"/>
        <end position="420"/>
    </location>
</feature>
<feature type="transmembrane region" description="Helical" evidence="9">
    <location>
        <begin position="324"/>
        <end position="341"/>
    </location>
</feature>
<feature type="transmembrane region" description="Helical" evidence="9">
    <location>
        <begin position="297"/>
        <end position="318"/>
    </location>
</feature>
<feature type="compositionally biased region" description="Acidic residues" evidence="10">
    <location>
        <begin position="496"/>
        <end position="511"/>
    </location>
</feature>
<dbReference type="FunFam" id="1.10.3430.10:FF:000008">
    <property type="entry name" value="Ammonium transporter"/>
    <property type="match status" value="1"/>
</dbReference>
<dbReference type="Pfam" id="PF00909">
    <property type="entry name" value="Ammonium_transp"/>
    <property type="match status" value="1"/>
</dbReference>
<evidence type="ECO:0000256" key="2">
    <source>
        <dbReference type="ARBA" id="ARBA00005887"/>
    </source>
</evidence>
<evidence type="ECO:0000256" key="4">
    <source>
        <dbReference type="ARBA" id="ARBA00022448"/>
    </source>
</evidence>
<feature type="region of interest" description="Disordered" evidence="10">
    <location>
        <begin position="444"/>
        <end position="551"/>
    </location>
</feature>
<feature type="compositionally biased region" description="Polar residues" evidence="10">
    <location>
        <begin position="480"/>
        <end position="489"/>
    </location>
</feature>
<keyword evidence="4 9" id="KW-0813">Transport</keyword>
<dbReference type="GO" id="GO:0005886">
    <property type="term" value="C:plasma membrane"/>
    <property type="evidence" value="ECO:0007669"/>
    <property type="project" value="UniProtKB-SubCell"/>
</dbReference>
<feature type="transmembrane region" description="Helical" evidence="9">
    <location>
        <begin position="230"/>
        <end position="248"/>
    </location>
</feature>
<dbReference type="Proteomes" id="UP000225706">
    <property type="component" value="Unassembled WGS sequence"/>
</dbReference>
<dbReference type="InterPro" id="IPR001905">
    <property type="entry name" value="Ammonium_transpt"/>
</dbReference>
<evidence type="ECO:0000313" key="12">
    <source>
        <dbReference type="EMBL" id="PFX19284.1"/>
    </source>
</evidence>